<dbReference type="SUPFAM" id="SSF56601">
    <property type="entry name" value="beta-lactamase/transpeptidase-like"/>
    <property type="match status" value="1"/>
</dbReference>
<dbReference type="InterPro" id="IPR001460">
    <property type="entry name" value="PCN-bd_Tpept"/>
</dbReference>
<evidence type="ECO:0000256" key="5">
    <source>
        <dbReference type="SAM" id="SignalP"/>
    </source>
</evidence>
<evidence type="ECO:0000313" key="10">
    <source>
        <dbReference type="Proteomes" id="UP000628775"/>
    </source>
</evidence>
<feature type="domain" description="Penicillin-binding protein dimerisation" evidence="7">
    <location>
        <begin position="159"/>
        <end position="325"/>
    </location>
</feature>
<evidence type="ECO:0000256" key="4">
    <source>
        <dbReference type="SAM" id="MobiDB-lite"/>
    </source>
</evidence>
<dbReference type="InterPro" id="IPR007887">
    <property type="entry name" value="MecA_N"/>
</dbReference>
<dbReference type="Pfam" id="PF05223">
    <property type="entry name" value="MecA_N"/>
    <property type="match status" value="1"/>
</dbReference>
<dbReference type="InterPro" id="IPR005311">
    <property type="entry name" value="PBP_dimer"/>
</dbReference>
<dbReference type="GO" id="GO:0008658">
    <property type="term" value="F:penicillin binding"/>
    <property type="evidence" value="ECO:0007669"/>
    <property type="project" value="InterPro"/>
</dbReference>
<dbReference type="Gene3D" id="3.40.710.10">
    <property type="entry name" value="DD-peptidase/beta-lactamase superfamily"/>
    <property type="match status" value="1"/>
</dbReference>
<dbReference type="Gene3D" id="3.90.1310.10">
    <property type="entry name" value="Penicillin-binding protein 2a (Domain 2)"/>
    <property type="match status" value="1"/>
</dbReference>
<dbReference type="Proteomes" id="UP000628775">
    <property type="component" value="Unassembled WGS sequence"/>
</dbReference>
<dbReference type="RefSeq" id="WP_188688421.1">
    <property type="nucleotide sequence ID" value="NZ_BMIR01000001.1"/>
</dbReference>
<evidence type="ECO:0000256" key="3">
    <source>
        <dbReference type="ARBA" id="ARBA00023136"/>
    </source>
</evidence>
<dbReference type="Pfam" id="PF03717">
    <property type="entry name" value="PBP_dimer"/>
    <property type="match status" value="1"/>
</dbReference>
<organism evidence="9 10">
    <name type="scientific">Pullulanibacillus camelliae</name>
    <dbReference type="NCBI Taxonomy" id="1707096"/>
    <lineage>
        <taxon>Bacteria</taxon>
        <taxon>Bacillati</taxon>
        <taxon>Bacillota</taxon>
        <taxon>Bacilli</taxon>
        <taxon>Bacillales</taxon>
        <taxon>Sporolactobacillaceae</taxon>
        <taxon>Pullulanibacillus</taxon>
    </lineage>
</organism>
<name>A0A8J2VMP9_9BACL</name>
<accession>A0A8J2VMP9</accession>
<feature type="domain" description="Penicillin-binding protein transpeptidase" evidence="6">
    <location>
        <begin position="358"/>
        <end position="664"/>
    </location>
</feature>
<comment type="similarity">
    <text evidence="2">Belongs to the transpeptidase family.</text>
</comment>
<evidence type="ECO:0000256" key="2">
    <source>
        <dbReference type="ARBA" id="ARBA00007171"/>
    </source>
</evidence>
<dbReference type="EMBL" id="BMIR01000001">
    <property type="protein sequence ID" value="GGE29166.1"/>
    <property type="molecule type" value="Genomic_DNA"/>
</dbReference>
<evidence type="ECO:0000256" key="1">
    <source>
        <dbReference type="ARBA" id="ARBA00004370"/>
    </source>
</evidence>
<comment type="subcellular location">
    <subcellularLocation>
        <location evidence="1">Membrane</location>
    </subcellularLocation>
</comment>
<dbReference type="Pfam" id="PF00905">
    <property type="entry name" value="Transpeptidase"/>
    <property type="match status" value="1"/>
</dbReference>
<gene>
    <name evidence="9" type="primary">pbp3</name>
    <name evidence="9" type="ORF">GCM10011391_04610</name>
</gene>
<evidence type="ECO:0000313" key="9">
    <source>
        <dbReference type="EMBL" id="GGE29166.1"/>
    </source>
</evidence>
<dbReference type="AlphaFoldDB" id="A0A8J2VMP9"/>
<feature type="region of interest" description="Disordered" evidence="4">
    <location>
        <begin position="610"/>
        <end position="634"/>
    </location>
</feature>
<protein>
    <submittedName>
        <fullName evidence="9">Penicillin-binding protein 3</fullName>
    </submittedName>
</protein>
<proteinExistence type="inferred from homology"/>
<sequence length="681" mass="74834">MILKRLMLLSLVILGAVLLSSCSDKKPEPSAAFTKFTKEWNKQDFKTMYGQLTPDAKKDISQKKFIERYKAIYDGIEAKNLKVTFTKPKEEKDPDDIKSTSYTYHVKMNTVAGDLSYSGKAVLKKTKKDDTYTWNVDWQPSMILKDLKKDTLISVKTLESSRGEIVDRNQQPLAMNGEASQIGLFPKQLEGHEDTKAKLARLLGTTTDTIDDALSASWVTPESFVPIKTVSADKTDLIDKARNLPGVLIQSTPARVYPCGKACSHLIGYVGSITKEQLDKNKNEGYTDSSIIGKKGLESLYEDQLRGRDGAEIILTDSDHEPIKTIAKKDPVNGKDIQLTIDRSVQETIYKHMNGDSGAAAAINPKTGDVLALVSTPAFDPNEFSLGISNANYQKLLKDPDNPLLNRFTQTYTPGSTQKPLTASIALSQKAITPNTTLKINGLTWRDPSWKGDFHITREDSLPEVNLKSALTVSDNIYFAQVALKTGADKFVSGMKNFGFGEKLPFPYAVKNSQVANGGKIDNTGLLANSGYGQGQLLVNPLLLALDYSAFVNDGNIVKPQLLVKSDNSSSSPSYWKKNVLSASNAKTISKDLEITGPSDTAYLPQIKGAPPLAGKTGTAEHKEKQGTQGKDDGWFVAYNTNDPKLLISMMIENVQDKNSDLHGSHYVVDKVKKSFRDILK</sequence>
<dbReference type="Gene3D" id="3.30.1390.30">
    <property type="entry name" value="Penicillin-binding protein 2a, domain 3"/>
    <property type="match status" value="1"/>
</dbReference>
<dbReference type="SUPFAM" id="SSF56519">
    <property type="entry name" value="Penicillin binding protein dimerisation domain"/>
    <property type="match status" value="1"/>
</dbReference>
<dbReference type="PANTHER" id="PTHR30627">
    <property type="entry name" value="PEPTIDOGLYCAN D,D-TRANSPEPTIDASE"/>
    <property type="match status" value="1"/>
</dbReference>
<reference evidence="9" key="1">
    <citation type="journal article" date="2014" name="Int. J. Syst. Evol. Microbiol.">
        <title>Complete genome sequence of Corynebacterium casei LMG S-19264T (=DSM 44701T), isolated from a smear-ripened cheese.</title>
        <authorList>
            <consortium name="US DOE Joint Genome Institute (JGI-PGF)"/>
            <person name="Walter F."/>
            <person name="Albersmeier A."/>
            <person name="Kalinowski J."/>
            <person name="Ruckert C."/>
        </authorList>
    </citation>
    <scope>NUCLEOTIDE SEQUENCE</scope>
    <source>
        <strain evidence="9">CGMCC 1.15371</strain>
    </source>
</reference>
<dbReference type="Gene3D" id="3.10.450.100">
    <property type="entry name" value="NTF2-like, domain 1"/>
    <property type="match status" value="1"/>
</dbReference>
<keyword evidence="5" id="KW-0732">Signal</keyword>
<comment type="caution">
    <text evidence="9">The sequence shown here is derived from an EMBL/GenBank/DDBJ whole genome shotgun (WGS) entry which is preliminary data.</text>
</comment>
<feature type="signal peptide" evidence="5">
    <location>
        <begin position="1"/>
        <end position="25"/>
    </location>
</feature>
<dbReference type="PANTHER" id="PTHR30627:SF25">
    <property type="entry name" value="PENICILLIN-BINDING PROTEIN 3"/>
    <property type="match status" value="1"/>
</dbReference>
<dbReference type="InterPro" id="IPR012338">
    <property type="entry name" value="Beta-lactam/transpept-like"/>
</dbReference>
<feature type="compositionally biased region" description="Basic and acidic residues" evidence="4">
    <location>
        <begin position="619"/>
        <end position="634"/>
    </location>
</feature>
<evidence type="ECO:0000259" key="6">
    <source>
        <dbReference type="Pfam" id="PF00905"/>
    </source>
</evidence>
<evidence type="ECO:0000259" key="8">
    <source>
        <dbReference type="Pfam" id="PF05223"/>
    </source>
</evidence>
<dbReference type="SUPFAM" id="SSF54427">
    <property type="entry name" value="NTF2-like"/>
    <property type="match status" value="1"/>
</dbReference>
<dbReference type="GO" id="GO:0071972">
    <property type="term" value="F:peptidoglycan L,D-transpeptidase activity"/>
    <property type="evidence" value="ECO:0007669"/>
    <property type="project" value="TreeGrafter"/>
</dbReference>
<feature type="domain" description="NTF2-like N-terminal transpeptidase" evidence="8">
    <location>
        <begin position="28"/>
        <end position="150"/>
    </location>
</feature>
<dbReference type="InterPro" id="IPR032710">
    <property type="entry name" value="NTF2-like_dom_sf"/>
</dbReference>
<dbReference type="GO" id="GO:0046677">
    <property type="term" value="P:response to antibiotic"/>
    <property type="evidence" value="ECO:0007669"/>
    <property type="project" value="InterPro"/>
</dbReference>
<dbReference type="GO" id="GO:0005886">
    <property type="term" value="C:plasma membrane"/>
    <property type="evidence" value="ECO:0007669"/>
    <property type="project" value="TreeGrafter"/>
</dbReference>
<dbReference type="GO" id="GO:0071555">
    <property type="term" value="P:cell wall organization"/>
    <property type="evidence" value="ECO:0007669"/>
    <property type="project" value="TreeGrafter"/>
</dbReference>
<keyword evidence="3" id="KW-0472">Membrane</keyword>
<keyword evidence="10" id="KW-1185">Reference proteome</keyword>
<evidence type="ECO:0000259" key="7">
    <source>
        <dbReference type="Pfam" id="PF03717"/>
    </source>
</evidence>
<dbReference type="InterPro" id="IPR036138">
    <property type="entry name" value="PBP_dimer_sf"/>
</dbReference>
<dbReference type="PROSITE" id="PS51257">
    <property type="entry name" value="PROKAR_LIPOPROTEIN"/>
    <property type="match status" value="1"/>
</dbReference>
<feature type="chain" id="PRO_5038341136" evidence="5">
    <location>
        <begin position="26"/>
        <end position="681"/>
    </location>
</feature>
<reference evidence="9" key="2">
    <citation type="submission" date="2020-09" db="EMBL/GenBank/DDBJ databases">
        <authorList>
            <person name="Sun Q."/>
            <person name="Zhou Y."/>
        </authorList>
    </citation>
    <scope>NUCLEOTIDE SEQUENCE</scope>
    <source>
        <strain evidence="9">CGMCC 1.15371</strain>
    </source>
</reference>
<dbReference type="InterPro" id="IPR050515">
    <property type="entry name" value="Beta-lactam/transpept"/>
</dbReference>